<dbReference type="EMBL" id="BART01027705">
    <property type="protein sequence ID" value="GAG96314.1"/>
    <property type="molecule type" value="Genomic_DNA"/>
</dbReference>
<comment type="caution">
    <text evidence="1">The sequence shown here is derived from an EMBL/GenBank/DDBJ whole genome shotgun (WGS) entry which is preliminary data.</text>
</comment>
<feature type="non-terminal residue" evidence="1">
    <location>
        <position position="78"/>
    </location>
</feature>
<name>X1BK66_9ZZZZ</name>
<sequence length="78" mass="8433">MAIGKKGHDHKHMGLREYLSRFRSSREEDRDIVDDAPLPVMVIGTVTADDTVVALTNPAGAITEVSAAAIAANCQYTY</sequence>
<accession>X1BK66</accession>
<reference evidence="1" key="1">
    <citation type="journal article" date="2014" name="Front. Microbiol.">
        <title>High frequency of phylogenetically diverse reductive dehalogenase-homologous genes in deep subseafloor sedimentary metagenomes.</title>
        <authorList>
            <person name="Kawai M."/>
            <person name="Futagami T."/>
            <person name="Toyoda A."/>
            <person name="Takaki Y."/>
            <person name="Nishi S."/>
            <person name="Hori S."/>
            <person name="Arai W."/>
            <person name="Tsubouchi T."/>
            <person name="Morono Y."/>
            <person name="Uchiyama I."/>
            <person name="Ito T."/>
            <person name="Fujiyama A."/>
            <person name="Inagaki F."/>
            <person name="Takami H."/>
        </authorList>
    </citation>
    <scope>NUCLEOTIDE SEQUENCE</scope>
    <source>
        <strain evidence="1">Expedition CK06-06</strain>
    </source>
</reference>
<evidence type="ECO:0000313" key="1">
    <source>
        <dbReference type="EMBL" id="GAG96314.1"/>
    </source>
</evidence>
<organism evidence="1">
    <name type="scientific">marine sediment metagenome</name>
    <dbReference type="NCBI Taxonomy" id="412755"/>
    <lineage>
        <taxon>unclassified sequences</taxon>
        <taxon>metagenomes</taxon>
        <taxon>ecological metagenomes</taxon>
    </lineage>
</organism>
<dbReference type="AlphaFoldDB" id="X1BK66"/>
<gene>
    <name evidence="1" type="ORF">S01H4_49056</name>
</gene>
<proteinExistence type="predicted"/>
<protein>
    <submittedName>
        <fullName evidence="1">Uncharacterized protein</fullName>
    </submittedName>
</protein>